<organism evidence="1 2">
    <name type="scientific">Candidatus Ryanbacteria bacterium RIFCSPHIGHO2_01_FULL_48_27</name>
    <dbReference type="NCBI Taxonomy" id="1802115"/>
    <lineage>
        <taxon>Bacteria</taxon>
        <taxon>Candidatus Ryaniibacteriota</taxon>
    </lineage>
</organism>
<dbReference type="EMBL" id="MHNL01000005">
    <property type="protein sequence ID" value="OGZ45859.1"/>
    <property type="molecule type" value="Genomic_DNA"/>
</dbReference>
<dbReference type="PANTHER" id="PTHR30289:SF1">
    <property type="entry name" value="PEBP (PHOSPHATIDYLETHANOLAMINE-BINDING PROTEIN) FAMILY PROTEIN"/>
    <property type="match status" value="1"/>
</dbReference>
<accession>A0A1G2G6I6</accession>
<sequence>MKIVIQDFKEGATIPKEFTCDGTNHAPGLYLEDVPKNAKSLGLIMDDPDAPNGTWTHWTAWNLNPAVLEIRQDKLVGTVEGGLGSAIEGVTSRGKPGYHGPCPPSGVHRYYFRVYALNTILDLKGDADVAKLRAAMEGHVIAETEYMGTYTR</sequence>
<dbReference type="InterPro" id="IPR036610">
    <property type="entry name" value="PEBP-like_sf"/>
</dbReference>
<dbReference type="Pfam" id="PF01161">
    <property type="entry name" value="PBP"/>
    <property type="match status" value="1"/>
</dbReference>
<dbReference type="AlphaFoldDB" id="A0A1G2G6I6"/>
<evidence type="ECO:0000313" key="1">
    <source>
        <dbReference type="EMBL" id="OGZ45859.1"/>
    </source>
</evidence>
<dbReference type="Proteomes" id="UP000177785">
    <property type="component" value="Unassembled WGS sequence"/>
</dbReference>
<dbReference type="InterPro" id="IPR005247">
    <property type="entry name" value="YbhB_YbcL/LppC-like"/>
</dbReference>
<evidence type="ECO:0000313" key="2">
    <source>
        <dbReference type="Proteomes" id="UP000177785"/>
    </source>
</evidence>
<evidence type="ECO:0008006" key="3">
    <source>
        <dbReference type="Google" id="ProtNLM"/>
    </source>
</evidence>
<proteinExistence type="predicted"/>
<dbReference type="STRING" id="1802115.A2756_03045"/>
<dbReference type="PANTHER" id="PTHR30289">
    <property type="entry name" value="UNCHARACTERIZED PROTEIN YBCL-RELATED"/>
    <property type="match status" value="1"/>
</dbReference>
<comment type="caution">
    <text evidence="1">The sequence shown here is derived from an EMBL/GenBank/DDBJ whole genome shotgun (WGS) entry which is preliminary data.</text>
</comment>
<reference evidence="1 2" key="1">
    <citation type="journal article" date="2016" name="Nat. Commun.">
        <title>Thousands of microbial genomes shed light on interconnected biogeochemical processes in an aquifer system.</title>
        <authorList>
            <person name="Anantharaman K."/>
            <person name="Brown C.T."/>
            <person name="Hug L.A."/>
            <person name="Sharon I."/>
            <person name="Castelle C.J."/>
            <person name="Probst A.J."/>
            <person name="Thomas B.C."/>
            <person name="Singh A."/>
            <person name="Wilkins M.J."/>
            <person name="Karaoz U."/>
            <person name="Brodie E.L."/>
            <person name="Williams K.H."/>
            <person name="Hubbard S.S."/>
            <person name="Banfield J.F."/>
        </authorList>
    </citation>
    <scope>NUCLEOTIDE SEQUENCE [LARGE SCALE GENOMIC DNA]</scope>
</reference>
<gene>
    <name evidence="1" type="ORF">A2756_03045</name>
</gene>
<dbReference type="SUPFAM" id="SSF49777">
    <property type="entry name" value="PEBP-like"/>
    <property type="match status" value="1"/>
</dbReference>
<name>A0A1G2G6I6_9BACT</name>
<dbReference type="InterPro" id="IPR008914">
    <property type="entry name" value="PEBP"/>
</dbReference>
<protein>
    <recommendedName>
        <fullName evidence="3">Kinase inhibitor</fullName>
    </recommendedName>
</protein>
<dbReference type="NCBIfam" id="TIGR00481">
    <property type="entry name" value="YbhB/YbcL family Raf kinase inhibitor-like protein"/>
    <property type="match status" value="1"/>
</dbReference>
<dbReference type="CDD" id="cd00865">
    <property type="entry name" value="PEBP_bact_arch"/>
    <property type="match status" value="1"/>
</dbReference>
<dbReference type="Gene3D" id="3.90.280.10">
    <property type="entry name" value="PEBP-like"/>
    <property type="match status" value="1"/>
</dbReference>